<comment type="caution">
    <text evidence="2">The sequence shown here is derived from an EMBL/GenBank/DDBJ whole genome shotgun (WGS) entry which is preliminary data.</text>
</comment>
<sequence>MILTISFVLATPLVRGKGLFFRRERRWRGDTGGAGAFHRVVCVCAHRFCFFFALLRRRTSGETARRGRLGREGPVGAGGRGRPGRSLARLGLDVLGRVDDGATFGFFSRCVPEGGEDSEAASGQVVVRLRGKCAAHFHANASTLMCRLLRRTPRFEAEELGLTLLAGT</sequence>
<keyword evidence="3" id="KW-1185">Reference proteome</keyword>
<dbReference type="Proteomes" id="UP001218188">
    <property type="component" value="Unassembled WGS sequence"/>
</dbReference>
<dbReference type="AlphaFoldDB" id="A0AAD6T9V5"/>
<name>A0AAD6T9V5_9AGAR</name>
<proteinExistence type="predicted"/>
<protein>
    <submittedName>
        <fullName evidence="2">Uncharacterized protein</fullName>
    </submittedName>
</protein>
<evidence type="ECO:0000256" key="1">
    <source>
        <dbReference type="SAM" id="MobiDB-lite"/>
    </source>
</evidence>
<feature type="region of interest" description="Disordered" evidence="1">
    <location>
        <begin position="63"/>
        <end position="82"/>
    </location>
</feature>
<reference evidence="2" key="1">
    <citation type="submission" date="2023-03" db="EMBL/GenBank/DDBJ databases">
        <title>Massive genome expansion in bonnet fungi (Mycena s.s.) driven by repeated elements and novel gene families across ecological guilds.</title>
        <authorList>
            <consortium name="Lawrence Berkeley National Laboratory"/>
            <person name="Harder C.B."/>
            <person name="Miyauchi S."/>
            <person name="Viragh M."/>
            <person name="Kuo A."/>
            <person name="Thoen E."/>
            <person name="Andreopoulos B."/>
            <person name="Lu D."/>
            <person name="Skrede I."/>
            <person name="Drula E."/>
            <person name="Henrissat B."/>
            <person name="Morin E."/>
            <person name="Kohler A."/>
            <person name="Barry K."/>
            <person name="LaButti K."/>
            <person name="Morin E."/>
            <person name="Salamov A."/>
            <person name="Lipzen A."/>
            <person name="Mereny Z."/>
            <person name="Hegedus B."/>
            <person name="Baldrian P."/>
            <person name="Stursova M."/>
            <person name="Weitz H."/>
            <person name="Taylor A."/>
            <person name="Grigoriev I.V."/>
            <person name="Nagy L.G."/>
            <person name="Martin F."/>
            <person name="Kauserud H."/>
        </authorList>
    </citation>
    <scope>NUCLEOTIDE SEQUENCE</scope>
    <source>
        <strain evidence="2">CBHHK200</strain>
    </source>
</reference>
<gene>
    <name evidence="2" type="ORF">C8F04DRAFT_96772</name>
</gene>
<evidence type="ECO:0000313" key="2">
    <source>
        <dbReference type="EMBL" id="KAJ7042194.1"/>
    </source>
</evidence>
<organism evidence="2 3">
    <name type="scientific">Mycena alexandri</name>
    <dbReference type="NCBI Taxonomy" id="1745969"/>
    <lineage>
        <taxon>Eukaryota</taxon>
        <taxon>Fungi</taxon>
        <taxon>Dikarya</taxon>
        <taxon>Basidiomycota</taxon>
        <taxon>Agaricomycotina</taxon>
        <taxon>Agaricomycetes</taxon>
        <taxon>Agaricomycetidae</taxon>
        <taxon>Agaricales</taxon>
        <taxon>Marasmiineae</taxon>
        <taxon>Mycenaceae</taxon>
        <taxon>Mycena</taxon>
    </lineage>
</organism>
<evidence type="ECO:0000313" key="3">
    <source>
        <dbReference type="Proteomes" id="UP001218188"/>
    </source>
</evidence>
<accession>A0AAD6T9V5</accession>
<dbReference type="EMBL" id="JARJCM010000013">
    <property type="protein sequence ID" value="KAJ7042194.1"/>
    <property type="molecule type" value="Genomic_DNA"/>
</dbReference>